<dbReference type="Proteomes" id="UP000318081">
    <property type="component" value="Chromosome"/>
</dbReference>
<sequence>MQSFPVLFTIFNRPEQTRQAFDAIRLAQPHRLYVAADGPRPDRHDDVVGCEATRKILDEVDWDCEVFTLYRDHNLGCKRAMSEGISWFFEHEPAGIVIEDDCVADPSFFCLCSELLERYADDQRVGMISGINHYQVQSNPGDSYHFSKLGRIWGWATWRDRWALYDDTLNAYAGRLNELRRSIGQTERYRQMFFAILDADQSGAISTWDCYWDLALHANDLLTVRPKCNLVSNVGFGDGATHTGGKAQRHILQRDSLDFPLHHPAAVQHDRQADRIHEQRLYPNSWVRQVARSLGARKLLKKIQGLFPSTA</sequence>
<name>A0ABX5XJA8_9BACT</name>
<dbReference type="Gene3D" id="3.90.550.10">
    <property type="entry name" value="Spore Coat Polysaccharide Biosynthesis Protein SpsA, Chain A"/>
    <property type="match status" value="1"/>
</dbReference>
<evidence type="ECO:0000313" key="1">
    <source>
        <dbReference type="EMBL" id="QDV81486.1"/>
    </source>
</evidence>
<gene>
    <name evidence="1" type="ORF">TBK1r_04040</name>
</gene>
<dbReference type="SUPFAM" id="SSF53448">
    <property type="entry name" value="Nucleotide-diphospho-sugar transferases"/>
    <property type="match status" value="1"/>
</dbReference>
<evidence type="ECO:0008006" key="3">
    <source>
        <dbReference type="Google" id="ProtNLM"/>
    </source>
</evidence>
<protein>
    <recommendedName>
        <fullName evidence="3">GNT-I family protein</fullName>
    </recommendedName>
</protein>
<dbReference type="InterPro" id="IPR029044">
    <property type="entry name" value="Nucleotide-diphossugar_trans"/>
</dbReference>
<evidence type="ECO:0000313" key="2">
    <source>
        <dbReference type="Proteomes" id="UP000318081"/>
    </source>
</evidence>
<keyword evidence="2" id="KW-1185">Reference proteome</keyword>
<proteinExistence type="predicted"/>
<reference evidence="1 2" key="1">
    <citation type="submission" date="2019-02" db="EMBL/GenBank/DDBJ databases">
        <title>Deep-cultivation of Planctomycetes and their phenomic and genomic characterization uncovers novel biology.</title>
        <authorList>
            <person name="Wiegand S."/>
            <person name="Jogler M."/>
            <person name="Boedeker C."/>
            <person name="Pinto D."/>
            <person name="Vollmers J."/>
            <person name="Rivas-Marin E."/>
            <person name="Kohn T."/>
            <person name="Peeters S.H."/>
            <person name="Heuer A."/>
            <person name="Rast P."/>
            <person name="Oberbeckmann S."/>
            <person name="Bunk B."/>
            <person name="Jeske O."/>
            <person name="Meyerdierks A."/>
            <person name="Storesund J.E."/>
            <person name="Kallscheuer N."/>
            <person name="Luecker S."/>
            <person name="Lage O.M."/>
            <person name="Pohl T."/>
            <person name="Merkel B.J."/>
            <person name="Hornburger P."/>
            <person name="Mueller R.-W."/>
            <person name="Bruemmer F."/>
            <person name="Labrenz M."/>
            <person name="Spormann A.M."/>
            <person name="Op den Camp H."/>
            <person name="Overmann J."/>
            <person name="Amann R."/>
            <person name="Jetten M.S.M."/>
            <person name="Mascher T."/>
            <person name="Medema M.H."/>
            <person name="Devos D.P."/>
            <person name="Kaster A.-K."/>
            <person name="Ovreas L."/>
            <person name="Rohde M."/>
            <person name="Galperin M.Y."/>
            <person name="Jogler C."/>
        </authorList>
    </citation>
    <scope>NUCLEOTIDE SEQUENCE [LARGE SCALE GENOMIC DNA]</scope>
    <source>
        <strain evidence="1 2">TBK1r</strain>
    </source>
</reference>
<accession>A0ABX5XJA8</accession>
<dbReference type="RefSeq" id="WP_145207280.1">
    <property type="nucleotide sequence ID" value="NZ_CP036432.1"/>
</dbReference>
<organism evidence="1 2">
    <name type="scientific">Stieleria magnilauensis</name>
    <dbReference type="NCBI Taxonomy" id="2527963"/>
    <lineage>
        <taxon>Bacteria</taxon>
        <taxon>Pseudomonadati</taxon>
        <taxon>Planctomycetota</taxon>
        <taxon>Planctomycetia</taxon>
        <taxon>Pirellulales</taxon>
        <taxon>Pirellulaceae</taxon>
        <taxon>Stieleria</taxon>
    </lineage>
</organism>
<dbReference type="EMBL" id="CP036432">
    <property type="protein sequence ID" value="QDV81486.1"/>
    <property type="molecule type" value="Genomic_DNA"/>
</dbReference>